<evidence type="ECO:0000256" key="1">
    <source>
        <dbReference type="SAM" id="MobiDB-lite"/>
    </source>
</evidence>
<feature type="region of interest" description="Disordered" evidence="1">
    <location>
        <begin position="85"/>
        <end position="194"/>
    </location>
</feature>
<dbReference type="KEGG" id="cme:CYME_CMQ206C"/>
<feature type="region of interest" description="Disordered" evidence="1">
    <location>
        <begin position="458"/>
        <end position="484"/>
    </location>
</feature>
<evidence type="ECO:0000313" key="3">
    <source>
        <dbReference type="Proteomes" id="UP000007014"/>
    </source>
</evidence>
<feature type="compositionally biased region" description="Polar residues" evidence="1">
    <location>
        <begin position="167"/>
        <end position="180"/>
    </location>
</feature>
<protein>
    <submittedName>
        <fullName evidence="2">Uncharacterized protein</fullName>
    </submittedName>
</protein>
<reference evidence="2 3" key="1">
    <citation type="journal article" date="2004" name="Nature">
        <title>Genome sequence of the ultrasmall unicellular red alga Cyanidioschyzon merolae 10D.</title>
        <authorList>
            <person name="Matsuzaki M."/>
            <person name="Misumi O."/>
            <person name="Shin-i T."/>
            <person name="Maruyama S."/>
            <person name="Takahara M."/>
            <person name="Miyagishima S."/>
            <person name="Mori T."/>
            <person name="Nishida K."/>
            <person name="Yagisawa F."/>
            <person name="Nishida K."/>
            <person name="Yoshida Y."/>
            <person name="Nishimura Y."/>
            <person name="Nakao S."/>
            <person name="Kobayashi T."/>
            <person name="Momoyama Y."/>
            <person name="Higashiyama T."/>
            <person name="Minoda A."/>
            <person name="Sano M."/>
            <person name="Nomoto H."/>
            <person name="Oishi K."/>
            <person name="Hayashi H."/>
            <person name="Ohta F."/>
            <person name="Nishizaka S."/>
            <person name="Haga S."/>
            <person name="Miura S."/>
            <person name="Morishita T."/>
            <person name="Kabeya Y."/>
            <person name="Terasawa K."/>
            <person name="Suzuki Y."/>
            <person name="Ishii Y."/>
            <person name="Asakawa S."/>
            <person name="Takano H."/>
            <person name="Ohta N."/>
            <person name="Kuroiwa H."/>
            <person name="Tanaka K."/>
            <person name="Shimizu N."/>
            <person name="Sugano S."/>
            <person name="Sato N."/>
            <person name="Nozaki H."/>
            <person name="Ogasawara N."/>
            <person name="Kohara Y."/>
            <person name="Kuroiwa T."/>
        </authorList>
    </citation>
    <scope>NUCLEOTIDE SEQUENCE [LARGE SCALE GENOMIC DNA]</scope>
    <source>
        <strain evidence="2 3">10D</strain>
    </source>
</reference>
<reference evidence="2 3" key="2">
    <citation type="journal article" date="2007" name="BMC Biol.">
        <title>A 100%-complete sequence reveals unusually simple genomic features in the hot-spring red alga Cyanidioschyzon merolae.</title>
        <authorList>
            <person name="Nozaki H."/>
            <person name="Takano H."/>
            <person name="Misumi O."/>
            <person name="Terasawa K."/>
            <person name="Matsuzaki M."/>
            <person name="Maruyama S."/>
            <person name="Nishida K."/>
            <person name="Yagisawa F."/>
            <person name="Yoshida Y."/>
            <person name="Fujiwara T."/>
            <person name="Takio S."/>
            <person name="Tamura K."/>
            <person name="Chung S.J."/>
            <person name="Nakamura S."/>
            <person name="Kuroiwa H."/>
            <person name="Tanaka K."/>
            <person name="Sato N."/>
            <person name="Kuroiwa T."/>
        </authorList>
    </citation>
    <scope>NUCLEOTIDE SEQUENCE [LARGE SCALE GENOMIC DNA]</scope>
    <source>
        <strain evidence="2 3">10D</strain>
    </source>
</reference>
<proteinExistence type="predicted"/>
<dbReference type="AlphaFoldDB" id="M1VG78"/>
<dbReference type="GeneID" id="16996292"/>
<dbReference type="RefSeq" id="XP_005538138.1">
    <property type="nucleotide sequence ID" value="XM_005538081.1"/>
</dbReference>
<dbReference type="OrthoDB" id="10678497at2759"/>
<dbReference type="Proteomes" id="UP000007014">
    <property type="component" value="Chromosome 17"/>
</dbReference>
<dbReference type="EMBL" id="AP006499">
    <property type="protein sequence ID" value="BAM82102.1"/>
    <property type="molecule type" value="Genomic_DNA"/>
</dbReference>
<keyword evidence="3" id="KW-1185">Reference proteome</keyword>
<dbReference type="Gramene" id="CMQ206CT">
    <property type="protein sequence ID" value="CMQ206CT"/>
    <property type="gene ID" value="CMQ206C"/>
</dbReference>
<feature type="region of interest" description="Disordered" evidence="1">
    <location>
        <begin position="586"/>
        <end position="632"/>
    </location>
</feature>
<sequence>MPLATHSVHFLRTTTPTAMLQDKACPGWTIHMQTNARILLRHDWLREDRTLQAAWYSVLDPTKLSKPGASLAGCANGFRAPISPRWSFGTGSQKESSDQEKLQPRDSDPLARLQTPQMSDGVEAAAPGDSPEESNNTEYTPTLARKGASVASLTRRRRHSELEKASTRCTSPERSVSKHQLSCAASPEREHPSCQDAIRTRNASGDEPSAPARDLGCLSLLVVGCKSPSNMSRQEKQALSEARTLWEMHGGRWLDPCDLSQVFQLLETFIETTGTASAATDDETSNACPSAGEESSPISKRRRYEPKPGVREPAAGKASPEPALLIAALHHSVAACLQSKQCCPVDGLAAQQLYAIASIAWQRGWALLIDLQNTKDDKDIRNAGAAALRVWIRSVLSESASRMEQSKSEASLQDGNESLWERIRNHALENTTPSKLGVFSNFAFSFISEKDHVGVSAPAAKRRKHVRQHSSETTERWSAGMQPGDEHWHHDVQLLIRLAGGICVPEQSDAACIRERASISVTRQKRTRTQNPASTESPMHAFKVCRALDLARMEENANFPDSSLPLIDWDRLLSAVCTGTGHALTSSTTASCHVEAPKSPERQASATPKREQSKRRGTRSPSRQSQRSKRRS</sequence>
<name>M1VG78_CYAM1</name>
<dbReference type="HOGENOM" id="CLU_433049_0_0_1"/>
<feature type="compositionally biased region" description="Basic and acidic residues" evidence="1">
    <location>
        <begin position="95"/>
        <end position="109"/>
    </location>
</feature>
<feature type="region of interest" description="Disordered" evidence="1">
    <location>
        <begin position="276"/>
        <end position="317"/>
    </location>
</feature>
<organism evidence="2 3">
    <name type="scientific">Cyanidioschyzon merolae (strain NIES-3377 / 10D)</name>
    <name type="common">Unicellular red alga</name>
    <dbReference type="NCBI Taxonomy" id="280699"/>
    <lineage>
        <taxon>Eukaryota</taxon>
        <taxon>Rhodophyta</taxon>
        <taxon>Bangiophyceae</taxon>
        <taxon>Cyanidiales</taxon>
        <taxon>Cyanidiaceae</taxon>
        <taxon>Cyanidioschyzon</taxon>
    </lineage>
</organism>
<evidence type="ECO:0000313" key="2">
    <source>
        <dbReference type="EMBL" id="BAM82102.1"/>
    </source>
</evidence>
<gene>
    <name evidence="2" type="ORF">CYME_CMQ206C</name>
</gene>
<accession>M1VG78</accession>